<sequence length="37" mass="4118">KLRVMQISILDPNGFEDEKEIKPSMGVKPGQTITIGF</sequence>
<dbReference type="EMBL" id="LAZR01010865">
    <property type="protein sequence ID" value="KKM64633.1"/>
    <property type="molecule type" value="Genomic_DNA"/>
</dbReference>
<accession>A0A0F9J512</accession>
<evidence type="ECO:0000313" key="1">
    <source>
        <dbReference type="EMBL" id="KKM64633.1"/>
    </source>
</evidence>
<organism evidence="1">
    <name type="scientific">marine sediment metagenome</name>
    <dbReference type="NCBI Taxonomy" id="412755"/>
    <lineage>
        <taxon>unclassified sequences</taxon>
        <taxon>metagenomes</taxon>
        <taxon>ecological metagenomes</taxon>
    </lineage>
</organism>
<reference evidence="1" key="1">
    <citation type="journal article" date="2015" name="Nature">
        <title>Complex archaea that bridge the gap between prokaryotes and eukaryotes.</title>
        <authorList>
            <person name="Spang A."/>
            <person name="Saw J.H."/>
            <person name="Jorgensen S.L."/>
            <person name="Zaremba-Niedzwiedzka K."/>
            <person name="Martijn J."/>
            <person name="Lind A.E."/>
            <person name="van Eijk R."/>
            <person name="Schleper C."/>
            <person name="Guy L."/>
            <person name="Ettema T.J."/>
        </authorList>
    </citation>
    <scope>NUCLEOTIDE SEQUENCE</scope>
</reference>
<protein>
    <submittedName>
        <fullName evidence="1">Uncharacterized protein</fullName>
    </submittedName>
</protein>
<name>A0A0F9J512_9ZZZZ</name>
<feature type="non-terminal residue" evidence="1">
    <location>
        <position position="1"/>
    </location>
</feature>
<gene>
    <name evidence="1" type="ORF">LCGC14_1499510</name>
</gene>
<dbReference type="AlphaFoldDB" id="A0A0F9J512"/>
<proteinExistence type="predicted"/>
<comment type="caution">
    <text evidence="1">The sequence shown here is derived from an EMBL/GenBank/DDBJ whole genome shotgun (WGS) entry which is preliminary data.</text>
</comment>